<keyword evidence="2" id="KW-1185">Reference proteome</keyword>
<dbReference type="Proteomes" id="UP000806528">
    <property type="component" value="Unassembled WGS sequence"/>
</dbReference>
<protein>
    <submittedName>
        <fullName evidence="1">Uncharacterized protein</fullName>
    </submittedName>
</protein>
<gene>
    <name evidence="1" type="ORF">IDM40_23305</name>
</gene>
<sequence>MSSTPCLSYPDANSTPWPLNHHAYIHVCVRRLAKELVHPPRLYLPECHVQRHDVRSALVRVPRAQSERGLLLCWDEQRGWGRISPNGRRPLALGAEPVLDPDTFALAVASLLQEPSTATVVVVDRSRPASHPVDPGFERALAAYRRGEGA</sequence>
<comment type="caution">
    <text evidence="1">The sequence shown here is derived from an EMBL/GenBank/DDBJ whole genome shotgun (WGS) entry which is preliminary data.</text>
</comment>
<dbReference type="RefSeq" id="WP_193124191.1">
    <property type="nucleotide sequence ID" value="NZ_JADBGI010000026.1"/>
</dbReference>
<accession>A0ABR9PCM6</accession>
<evidence type="ECO:0000313" key="1">
    <source>
        <dbReference type="EMBL" id="MBE3001597.1"/>
    </source>
</evidence>
<name>A0ABR9PCM6_9ACTN</name>
<proteinExistence type="predicted"/>
<reference evidence="1 2" key="1">
    <citation type="submission" date="2020-09" db="EMBL/GenBank/DDBJ databases">
        <title>Diversity and distribution of actinomycetes associated with coral in the coast of Hainan.</title>
        <authorList>
            <person name="Li F."/>
        </authorList>
    </citation>
    <scope>NUCLEOTIDE SEQUENCE [LARGE SCALE GENOMIC DNA]</scope>
    <source>
        <strain evidence="1 2">HNM0947</strain>
    </source>
</reference>
<dbReference type="EMBL" id="JADBGI010000026">
    <property type="protein sequence ID" value="MBE3001597.1"/>
    <property type="molecule type" value="Genomic_DNA"/>
</dbReference>
<organism evidence="1 2">
    <name type="scientific">Nocardiopsis coralli</name>
    <dbReference type="NCBI Taxonomy" id="2772213"/>
    <lineage>
        <taxon>Bacteria</taxon>
        <taxon>Bacillati</taxon>
        <taxon>Actinomycetota</taxon>
        <taxon>Actinomycetes</taxon>
        <taxon>Streptosporangiales</taxon>
        <taxon>Nocardiopsidaceae</taxon>
        <taxon>Nocardiopsis</taxon>
    </lineage>
</organism>
<evidence type="ECO:0000313" key="2">
    <source>
        <dbReference type="Proteomes" id="UP000806528"/>
    </source>
</evidence>